<dbReference type="Pfam" id="PF13456">
    <property type="entry name" value="RVT_3"/>
    <property type="match status" value="1"/>
</dbReference>
<dbReference type="EMBL" id="JAUUTY010000001">
    <property type="protein sequence ID" value="KAK1696634.1"/>
    <property type="molecule type" value="Genomic_DNA"/>
</dbReference>
<dbReference type="InterPro" id="IPR002156">
    <property type="entry name" value="RNaseH_domain"/>
</dbReference>
<comment type="caution">
    <text evidence="3">The sequence shown here is derived from an EMBL/GenBank/DDBJ whole genome shotgun (WGS) entry which is preliminary data.</text>
</comment>
<protein>
    <recommendedName>
        <fullName evidence="2">RNase H type-1 domain-containing protein</fullName>
    </recommendedName>
</protein>
<dbReference type="InterPro" id="IPR053151">
    <property type="entry name" value="RNase_H-like"/>
</dbReference>
<dbReference type="SUPFAM" id="SSF53098">
    <property type="entry name" value="Ribonuclease H-like"/>
    <property type="match status" value="1"/>
</dbReference>
<gene>
    <name evidence="3" type="ORF">QYE76_013331</name>
</gene>
<dbReference type="InterPro" id="IPR044730">
    <property type="entry name" value="RNase_H-like_dom_plant"/>
</dbReference>
<dbReference type="InterPro" id="IPR036397">
    <property type="entry name" value="RNaseH_sf"/>
</dbReference>
<evidence type="ECO:0000313" key="4">
    <source>
        <dbReference type="Proteomes" id="UP001231189"/>
    </source>
</evidence>
<feature type="domain" description="RNase H type-1" evidence="2">
    <location>
        <begin position="2"/>
        <end position="122"/>
    </location>
</feature>
<accession>A0AAD8X7I0</accession>
<organism evidence="3 4">
    <name type="scientific">Lolium multiflorum</name>
    <name type="common">Italian ryegrass</name>
    <name type="synonym">Lolium perenne subsp. multiflorum</name>
    <dbReference type="NCBI Taxonomy" id="4521"/>
    <lineage>
        <taxon>Eukaryota</taxon>
        <taxon>Viridiplantae</taxon>
        <taxon>Streptophyta</taxon>
        <taxon>Embryophyta</taxon>
        <taxon>Tracheophyta</taxon>
        <taxon>Spermatophyta</taxon>
        <taxon>Magnoliopsida</taxon>
        <taxon>Liliopsida</taxon>
        <taxon>Poales</taxon>
        <taxon>Poaceae</taxon>
        <taxon>BOP clade</taxon>
        <taxon>Pooideae</taxon>
        <taxon>Poodae</taxon>
        <taxon>Poeae</taxon>
        <taxon>Poeae Chloroplast Group 2 (Poeae type)</taxon>
        <taxon>Loliodinae</taxon>
        <taxon>Loliinae</taxon>
        <taxon>Lolium</taxon>
    </lineage>
</organism>
<dbReference type="Gene3D" id="3.30.420.10">
    <property type="entry name" value="Ribonuclease H-like superfamily/Ribonuclease H"/>
    <property type="match status" value="1"/>
</dbReference>
<dbReference type="PANTHER" id="PTHR47723:SF24">
    <property type="entry name" value="RNASE H TYPE-1 DOMAIN-CONTAINING PROTEIN"/>
    <property type="match status" value="1"/>
</dbReference>
<evidence type="ECO:0000313" key="3">
    <source>
        <dbReference type="EMBL" id="KAK1696634.1"/>
    </source>
</evidence>
<dbReference type="GO" id="GO:0003676">
    <property type="term" value="F:nucleic acid binding"/>
    <property type="evidence" value="ECO:0007669"/>
    <property type="project" value="InterPro"/>
</dbReference>
<keyword evidence="4" id="KW-1185">Reference proteome</keyword>
<feature type="compositionally biased region" description="Basic and acidic residues" evidence="1">
    <location>
        <begin position="194"/>
        <end position="207"/>
    </location>
</feature>
<reference evidence="3" key="1">
    <citation type="submission" date="2023-07" db="EMBL/GenBank/DDBJ databases">
        <title>A chromosome-level genome assembly of Lolium multiflorum.</title>
        <authorList>
            <person name="Chen Y."/>
            <person name="Copetti D."/>
            <person name="Kolliker R."/>
            <person name="Studer B."/>
        </authorList>
    </citation>
    <scope>NUCLEOTIDE SEQUENCE</scope>
    <source>
        <strain evidence="3">02402/16</strain>
        <tissue evidence="3">Leaf</tissue>
    </source>
</reference>
<feature type="region of interest" description="Disordered" evidence="1">
    <location>
        <begin position="141"/>
        <end position="239"/>
    </location>
</feature>
<dbReference type="CDD" id="cd06222">
    <property type="entry name" value="RNase_H_like"/>
    <property type="match status" value="1"/>
</dbReference>
<evidence type="ECO:0000256" key="1">
    <source>
        <dbReference type="SAM" id="MobiDB-lite"/>
    </source>
</evidence>
<evidence type="ECO:0000259" key="2">
    <source>
        <dbReference type="Pfam" id="PF13456"/>
    </source>
</evidence>
<sequence>MNVDAGWNEGEKLVGLGVVIRDAHGQVVQSSWHHIPSCSSAEEAEALACLEGLKSIQLLYYDRAVVESDCLSVVQALTSDDRNLSHCWSTVLDAKGLQRAFDHISVSKIDRVSNGVAHSIAQLGKSGFGGESAEKVETAEKTLGITTRSSGQKVKKQSGPRDPSPPSGTELRRRARNTGAGDEPLGPAPLGRAELSRRLRPGDELRSRARLRAGAPSPSRSSLDSLHSLSPFAATAGQG</sequence>
<dbReference type="GO" id="GO:0004523">
    <property type="term" value="F:RNA-DNA hybrid ribonuclease activity"/>
    <property type="evidence" value="ECO:0007669"/>
    <property type="project" value="InterPro"/>
</dbReference>
<dbReference type="InterPro" id="IPR012337">
    <property type="entry name" value="RNaseH-like_sf"/>
</dbReference>
<dbReference type="PANTHER" id="PTHR47723">
    <property type="entry name" value="OS05G0353850 PROTEIN"/>
    <property type="match status" value="1"/>
</dbReference>
<dbReference type="AlphaFoldDB" id="A0AAD8X7I0"/>
<feature type="compositionally biased region" description="Low complexity" evidence="1">
    <location>
        <begin position="216"/>
        <end position="231"/>
    </location>
</feature>
<name>A0AAD8X7I0_LOLMU</name>
<proteinExistence type="predicted"/>
<dbReference type="Proteomes" id="UP001231189">
    <property type="component" value="Unassembled WGS sequence"/>
</dbReference>